<dbReference type="AlphaFoldDB" id="A0A4U1G961"/>
<evidence type="ECO:0000313" key="2">
    <source>
        <dbReference type="Proteomes" id="UP000309594"/>
    </source>
</evidence>
<accession>A0A4U1G961</accession>
<reference evidence="1 2" key="1">
    <citation type="submission" date="2019-04" db="EMBL/GenBank/DDBJ databases">
        <title>Pedobacter sp. RP-1-16 sp. nov., isolated from Arctic soil.</title>
        <authorList>
            <person name="Dahal R.H."/>
            <person name="Kim D.-U."/>
        </authorList>
    </citation>
    <scope>NUCLEOTIDE SEQUENCE [LARGE SCALE GENOMIC DNA]</scope>
    <source>
        <strain evidence="1 2">RP-1-16</strain>
    </source>
</reference>
<sequence>MTWVLKIRQTLPKANNDPSSIFQDTAAAVLSNYNVRPALPSTNKVSPPKDLGIYIPDGHISKTCPGWALHFFIQLKSNIDEESAEVIFTFIDLTTRSTADEF</sequence>
<gene>
    <name evidence="1" type="ORF">FBD94_16865</name>
</gene>
<evidence type="ECO:0000313" key="1">
    <source>
        <dbReference type="EMBL" id="TKC59203.1"/>
    </source>
</evidence>
<organism evidence="1 2">
    <name type="scientific">Pedobacter hiemivivus</name>
    <dbReference type="NCBI Taxonomy" id="2530454"/>
    <lineage>
        <taxon>Bacteria</taxon>
        <taxon>Pseudomonadati</taxon>
        <taxon>Bacteroidota</taxon>
        <taxon>Sphingobacteriia</taxon>
        <taxon>Sphingobacteriales</taxon>
        <taxon>Sphingobacteriaceae</taxon>
        <taxon>Pedobacter</taxon>
    </lineage>
</organism>
<comment type="caution">
    <text evidence="1">The sequence shown here is derived from an EMBL/GenBank/DDBJ whole genome shotgun (WGS) entry which is preliminary data.</text>
</comment>
<dbReference type="Proteomes" id="UP000309594">
    <property type="component" value="Unassembled WGS sequence"/>
</dbReference>
<dbReference type="EMBL" id="SWDX01000006">
    <property type="protein sequence ID" value="TKC59203.1"/>
    <property type="molecule type" value="Genomic_DNA"/>
</dbReference>
<proteinExistence type="predicted"/>
<protein>
    <submittedName>
        <fullName evidence="1">Uncharacterized protein</fullName>
    </submittedName>
</protein>
<dbReference type="RefSeq" id="WP_136881075.1">
    <property type="nucleotide sequence ID" value="NZ_SWDX01000006.1"/>
</dbReference>
<name>A0A4U1G961_9SPHI</name>